<gene>
    <name evidence="1" type="ORF">CU100_04595</name>
</gene>
<protein>
    <submittedName>
        <fullName evidence="1">Uncharacterized protein</fullName>
    </submittedName>
</protein>
<dbReference type="OrthoDB" id="7920316at2"/>
<dbReference type="AlphaFoldDB" id="A0A2P7B0L6"/>
<organism evidence="1 2">
    <name type="scientific">Phyllobacterium endophyticum</name>
    <dbReference type="NCBI Taxonomy" id="1149773"/>
    <lineage>
        <taxon>Bacteria</taxon>
        <taxon>Pseudomonadati</taxon>
        <taxon>Pseudomonadota</taxon>
        <taxon>Alphaproteobacteria</taxon>
        <taxon>Hyphomicrobiales</taxon>
        <taxon>Phyllobacteriaceae</taxon>
        <taxon>Phyllobacterium</taxon>
    </lineage>
</organism>
<dbReference type="RefSeq" id="WP_106715316.1">
    <property type="nucleotide sequence ID" value="NZ_JACHXT010000009.1"/>
</dbReference>
<dbReference type="Pfam" id="PF22499">
    <property type="entry name" value="DUF6990"/>
    <property type="match status" value="1"/>
</dbReference>
<sequence length="191" mass="21805">MLQNDIVLAFKKLGWQTGKDDAGDNYAIFDIGNIQLQIIPRLRPIWGGKRLACVRSVTTKKFTSACTKIFHRNTEKHPHNPLVRGDEDLIQQDYTFKDIRALSERLIEWAKIQDVDPALKRLRELPTDSKGTEPLYHLAALALAGDVDKLEYYQRSFEAGDRLGFVPYISKEMIDRAVEIAKDTSSRISTE</sequence>
<reference evidence="2" key="1">
    <citation type="submission" date="2017-11" db="EMBL/GenBank/DDBJ databases">
        <authorList>
            <person name="Kuznetsova I."/>
            <person name="Sazanova A."/>
            <person name="Chirak E."/>
            <person name="Safronova V."/>
            <person name="Willems A."/>
        </authorList>
    </citation>
    <scope>NUCLEOTIDE SEQUENCE [LARGE SCALE GENOMIC DNA]</scope>
    <source>
        <strain evidence="2">PEPV15</strain>
    </source>
</reference>
<dbReference type="EMBL" id="PGGN01000001">
    <property type="protein sequence ID" value="PSH60008.1"/>
    <property type="molecule type" value="Genomic_DNA"/>
</dbReference>
<evidence type="ECO:0000313" key="1">
    <source>
        <dbReference type="EMBL" id="PSH60008.1"/>
    </source>
</evidence>
<dbReference type="Proteomes" id="UP000241158">
    <property type="component" value="Unassembled WGS sequence"/>
</dbReference>
<comment type="caution">
    <text evidence="1">The sequence shown here is derived from an EMBL/GenBank/DDBJ whole genome shotgun (WGS) entry which is preliminary data.</text>
</comment>
<proteinExistence type="predicted"/>
<accession>A0A2P7B0L6</accession>
<name>A0A2P7B0L6_9HYPH</name>
<dbReference type="InterPro" id="IPR054259">
    <property type="entry name" value="DUF6990"/>
</dbReference>
<evidence type="ECO:0000313" key="2">
    <source>
        <dbReference type="Proteomes" id="UP000241158"/>
    </source>
</evidence>
<keyword evidence="2" id="KW-1185">Reference proteome</keyword>